<dbReference type="PANTHER" id="PTHR11707:SF28">
    <property type="entry name" value="60 KDA LYSOPHOSPHOLIPASE"/>
    <property type="match status" value="1"/>
</dbReference>
<dbReference type="InterPro" id="IPR027474">
    <property type="entry name" value="L-asparaginase_N"/>
</dbReference>
<dbReference type="PANTHER" id="PTHR11707">
    <property type="entry name" value="L-ASPARAGINASE"/>
    <property type="match status" value="1"/>
</dbReference>
<dbReference type="PIRSF" id="PIRSF500176">
    <property type="entry name" value="L_ASNase"/>
    <property type="match status" value="1"/>
</dbReference>
<evidence type="ECO:0000313" key="2">
    <source>
        <dbReference type="EMBL" id="GAA4788084.1"/>
    </source>
</evidence>
<evidence type="ECO:0000313" key="3">
    <source>
        <dbReference type="Proteomes" id="UP001500187"/>
    </source>
</evidence>
<dbReference type="PIRSF" id="PIRSF001220">
    <property type="entry name" value="L-ASNase_gatD"/>
    <property type="match status" value="1"/>
</dbReference>
<dbReference type="InterPro" id="IPR006034">
    <property type="entry name" value="Asparaginase/glutaminase-like"/>
</dbReference>
<keyword evidence="3" id="KW-1185">Reference proteome</keyword>
<dbReference type="Pfam" id="PF00710">
    <property type="entry name" value="Asparaginase"/>
    <property type="match status" value="1"/>
</dbReference>
<gene>
    <name evidence="2" type="ORF">GCM10023352_02240</name>
</gene>
<dbReference type="SUPFAM" id="SSF53774">
    <property type="entry name" value="Glutaminase/Asparaginase"/>
    <property type="match status" value="1"/>
</dbReference>
<proteinExistence type="predicted"/>
<dbReference type="PRINTS" id="PR00139">
    <property type="entry name" value="ASNGLNASE"/>
</dbReference>
<evidence type="ECO:0000259" key="1">
    <source>
        <dbReference type="Pfam" id="PF00710"/>
    </source>
</evidence>
<dbReference type="EMBL" id="BAABKP010000001">
    <property type="protein sequence ID" value="GAA4788084.1"/>
    <property type="molecule type" value="Genomic_DNA"/>
</dbReference>
<protein>
    <submittedName>
        <fullName evidence="2">Asparaginase domain-containing protein</fullName>
    </submittedName>
</protein>
<dbReference type="Proteomes" id="UP001500187">
    <property type="component" value="Unassembled WGS sequence"/>
</dbReference>
<sequence length="168" mass="17928">MTINNASTVTLLTTGGTFDKVYSVAGELEIGEPAAPELLSFVRTDTTFEIQSVLKLDSLDMTDADRAELVKALDAVHNDRIIITHGTDTMPETARYLQAHAALGQKVVVLTGAMQPAAMRASDASFNLGAAVTALNLLEPGVYISMSGRIFPASDVKKDRSRGIFEAN</sequence>
<reference evidence="3" key="1">
    <citation type="journal article" date="2019" name="Int. J. Syst. Evol. Microbiol.">
        <title>The Global Catalogue of Microorganisms (GCM) 10K type strain sequencing project: providing services to taxonomists for standard genome sequencing and annotation.</title>
        <authorList>
            <consortium name="The Broad Institute Genomics Platform"/>
            <consortium name="The Broad Institute Genome Sequencing Center for Infectious Disease"/>
            <person name="Wu L."/>
            <person name="Ma J."/>
        </authorList>
    </citation>
    <scope>NUCLEOTIDE SEQUENCE [LARGE SCALE GENOMIC DNA]</scope>
    <source>
        <strain evidence="3">JCM 18541</strain>
    </source>
</reference>
<accession>A0ABP9AZG3</accession>
<dbReference type="PROSITE" id="PS51732">
    <property type="entry name" value="ASN_GLN_ASE_3"/>
    <property type="match status" value="1"/>
</dbReference>
<organism evidence="2 3">
    <name type="scientific">Rothia endophytica</name>
    <dbReference type="NCBI Taxonomy" id="1324766"/>
    <lineage>
        <taxon>Bacteria</taxon>
        <taxon>Bacillati</taxon>
        <taxon>Actinomycetota</taxon>
        <taxon>Actinomycetes</taxon>
        <taxon>Micrococcales</taxon>
        <taxon>Micrococcaceae</taxon>
        <taxon>Rothia</taxon>
    </lineage>
</organism>
<dbReference type="InterPro" id="IPR036152">
    <property type="entry name" value="Asp/glu_Ase-like_sf"/>
</dbReference>
<name>A0ABP9AZG3_9MICC</name>
<dbReference type="Gene3D" id="3.40.50.1170">
    <property type="entry name" value="L-asparaginase, N-terminal domain"/>
    <property type="match status" value="1"/>
</dbReference>
<dbReference type="RefSeq" id="WP_345443661.1">
    <property type="nucleotide sequence ID" value="NZ_BAABKP010000001.1"/>
</dbReference>
<comment type="caution">
    <text evidence="2">The sequence shown here is derived from an EMBL/GenBank/DDBJ whole genome shotgun (WGS) entry which is preliminary data.</text>
</comment>
<dbReference type="InterPro" id="IPR037152">
    <property type="entry name" value="L-asparaginase_N_sf"/>
</dbReference>
<feature type="domain" description="L-asparaginase N-terminal" evidence="1">
    <location>
        <begin position="9"/>
        <end position="162"/>
    </location>
</feature>